<sequence length="93" mass="9926">SPNLSRSTPPLELAAGELQSITGEFPTTVRFAGTSATFSLLATPATELPFAAGAREQSRWPRPPRPALLCLYGALAPPVRGIEIKENPRKTNV</sequence>
<evidence type="ECO:0000313" key="1">
    <source>
        <dbReference type="EMBL" id="KAF0914807.1"/>
    </source>
</evidence>
<name>A0A6G1DQL6_9ORYZ</name>
<dbReference type="Proteomes" id="UP000479710">
    <property type="component" value="Unassembled WGS sequence"/>
</dbReference>
<comment type="caution">
    <text evidence="1">The sequence shown here is derived from an EMBL/GenBank/DDBJ whole genome shotgun (WGS) entry which is preliminary data.</text>
</comment>
<feature type="non-terminal residue" evidence="1">
    <location>
        <position position="1"/>
    </location>
</feature>
<accession>A0A6G1DQL6</accession>
<protein>
    <submittedName>
        <fullName evidence="1">Uncharacterized protein</fullName>
    </submittedName>
</protein>
<keyword evidence="2" id="KW-1185">Reference proteome</keyword>
<organism evidence="1 2">
    <name type="scientific">Oryza meyeriana var. granulata</name>
    <dbReference type="NCBI Taxonomy" id="110450"/>
    <lineage>
        <taxon>Eukaryota</taxon>
        <taxon>Viridiplantae</taxon>
        <taxon>Streptophyta</taxon>
        <taxon>Embryophyta</taxon>
        <taxon>Tracheophyta</taxon>
        <taxon>Spermatophyta</taxon>
        <taxon>Magnoliopsida</taxon>
        <taxon>Liliopsida</taxon>
        <taxon>Poales</taxon>
        <taxon>Poaceae</taxon>
        <taxon>BOP clade</taxon>
        <taxon>Oryzoideae</taxon>
        <taxon>Oryzeae</taxon>
        <taxon>Oryzinae</taxon>
        <taxon>Oryza</taxon>
        <taxon>Oryza meyeriana</taxon>
    </lineage>
</organism>
<evidence type="ECO:0000313" key="2">
    <source>
        <dbReference type="Proteomes" id="UP000479710"/>
    </source>
</evidence>
<reference evidence="1 2" key="1">
    <citation type="submission" date="2019-11" db="EMBL/GenBank/DDBJ databases">
        <title>Whole genome sequence of Oryza granulata.</title>
        <authorList>
            <person name="Li W."/>
        </authorList>
    </citation>
    <scope>NUCLEOTIDE SEQUENCE [LARGE SCALE GENOMIC DNA]</scope>
    <source>
        <strain evidence="2">cv. Menghai</strain>
        <tissue evidence="1">Leaf</tissue>
    </source>
</reference>
<gene>
    <name evidence="1" type="ORF">E2562_031532</name>
</gene>
<dbReference type="EMBL" id="SPHZ02000006">
    <property type="protein sequence ID" value="KAF0914807.1"/>
    <property type="molecule type" value="Genomic_DNA"/>
</dbReference>
<dbReference type="AlphaFoldDB" id="A0A6G1DQL6"/>
<proteinExistence type="predicted"/>